<dbReference type="InterPro" id="IPR027417">
    <property type="entry name" value="P-loop_NTPase"/>
</dbReference>
<dbReference type="InterPro" id="IPR011545">
    <property type="entry name" value="DEAD/DEAH_box_helicase_dom"/>
</dbReference>
<evidence type="ECO:0000256" key="7">
    <source>
        <dbReference type="RuleBase" id="RU365068"/>
    </source>
</evidence>
<evidence type="ECO:0000256" key="6">
    <source>
        <dbReference type="RuleBase" id="RU000492"/>
    </source>
</evidence>
<dbReference type="SMART" id="SM00490">
    <property type="entry name" value="HELICc"/>
    <property type="match status" value="1"/>
</dbReference>
<dbReference type="Pfam" id="PF00270">
    <property type="entry name" value="DEAD"/>
    <property type="match status" value="1"/>
</dbReference>
<accession>A0ABR1UNL0</accession>
<feature type="compositionally biased region" description="Gly residues" evidence="8">
    <location>
        <begin position="609"/>
        <end position="688"/>
    </location>
</feature>
<dbReference type="EMBL" id="JAQQWM010000006">
    <property type="protein sequence ID" value="KAK8060277.1"/>
    <property type="molecule type" value="Genomic_DNA"/>
</dbReference>
<evidence type="ECO:0000256" key="5">
    <source>
        <dbReference type="ARBA" id="ARBA00022884"/>
    </source>
</evidence>
<feature type="compositionally biased region" description="Basic and acidic residues" evidence="8">
    <location>
        <begin position="689"/>
        <end position="713"/>
    </location>
</feature>
<comment type="similarity">
    <text evidence="6">Belongs to the DEAD box helicase family.</text>
</comment>
<evidence type="ECO:0000256" key="2">
    <source>
        <dbReference type="ARBA" id="ARBA00022801"/>
    </source>
</evidence>
<dbReference type="Gene3D" id="3.40.50.300">
    <property type="entry name" value="P-loop containing nucleotide triphosphate hydrolases"/>
    <property type="match status" value="2"/>
</dbReference>
<comment type="caution">
    <text evidence="11">The sequence shown here is derived from an EMBL/GenBank/DDBJ whole genome shotgun (WGS) entry which is preliminary data.</text>
</comment>
<comment type="domain">
    <text evidence="7">The Q motif is unique to and characteristic of the DEAD box family of RNA helicases and controls ATP binding and hydrolysis.</text>
</comment>
<keyword evidence="1 6" id="KW-0547">Nucleotide-binding</keyword>
<feature type="domain" description="Helicase C-terminal" evidence="10">
    <location>
        <begin position="349"/>
        <end position="504"/>
    </location>
</feature>
<evidence type="ECO:0000256" key="1">
    <source>
        <dbReference type="ARBA" id="ARBA00022741"/>
    </source>
</evidence>
<evidence type="ECO:0000313" key="11">
    <source>
        <dbReference type="EMBL" id="KAK8060277.1"/>
    </source>
</evidence>
<gene>
    <name evidence="11" type="ORF">PG996_010207</name>
</gene>
<feature type="domain" description="Helicase ATP-binding" evidence="9">
    <location>
        <begin position="119"/>
        <end position="310"/>
    </location>
</feature>
<feature type="compositionally biased region" description="Basic and acidic residues" evidence="8">
    <location>
        <begin position="592"/>
        <end position="602"/>
    </location>
</feature>
<evidence type="ECO:0000313" key="12">
    <source>
        <dbReference type="Proteomes" id="UP001446871"/>
    </source>
</evidence>
<evidence type="ECO:0000256" key="3">
    <source>
        <dbReference type="ARBA" id="ARBA00022806"/>
    </source>
</evidence>
<dbReference type="InterPro" id="IPR001650">
    <property type="entry name" value="Helicase_C-like"/>
</dbReference>
<proteinExistence type="inferred from homology"/>
<comment type="catalytic activity">
    <reaction evidence="7">
        <text>ATP + H2O = ADP + phosphate + H(+)</text>
        <dbReference type="Rhea" id="RHEA:13065"/>
        <dbReference type="ChEBI" id="CHEBI:15377"/>
        <dbReference type="ChEBI" id="CHEBI:15378"/>
        <dbReference type="ChEBI" id="CHEBI:30616"/>
        <dbReference type="ChEBI" id="CHEBI:43474"/>
        <dbReference type="ChEBI" id="CHEBI:456216"/>
        <dbReference type="EC" id="3.6.4.13"/>
    </reaction>
</comment>
<dbReference type="PROSITE" id="PS51192">
    <property type="entry name" value="HELICASE_ATP_BIND_1"/>
    <property type="match status" value="1"/>
</dbReference>
<dbReference type="EC" id="3.6.4.13" evidence="7"/>
<keyword evidence="12" id="KW-1185">Reference proteome</keyword>
<protein>
    <recommendedName>
        <fullName evidence="7">ATP-dependent RNA helicase</fullName>
        <ecNumber evidence="7">3.6.4.13</ecNumber>
    </recommendedName>
</protein>
<dbReference type="CDD" id="cd18787">
    <property type="entry name" value="SF2_C_DEAD"/>
    <property type="match status" value="1"/>
</dbReference>
<dbReference type="Proteomes" id="UP001446871">
    <property type="component" value="Unassembled WGS sequence"/>
</dbReference>
<dbReference type="PROSITE" id="PS51194">
    <property type="entry name" value="HELICASE_CTER"/>
    <property type="match status" value="1"/>
</dbReference>
<evidence type="ECO:0000259" key="9">
    <source>
        <dbReference type="PROSITE" id="PS51192"/>
    </source>
</evidence>
<organism evidence="11 12">
    <name type="scientific">Apiospora saccharicola</name>
    <dbReference type="NCBI Taxonomy" id="335842"/>
    <lineage>
        <taxon>Eukaryota</taxon>
        <taxon>Fungi</taxon>
        <taxon>Dikarya</taxon>
        <taxon>Ascomycota</taxon>
        <taxon>Pezizomycotina</taxon>
        <taxon>Sordariomycetes</taxon>
        <taxon>Xylariomycetidae</taxon>
        <taxon>Amphisphaeriales</taxon>
        <taxon>Apiosporaceae</taxon>
        <taxon>Apiospora</taxon>
    </lineage>
</organism>
<dbReference type="InterPro" id="IPR000629">
    <property type="entry name" value="RNA-helicase_DEAD-box_CS"/>
</dbReference>
<dbReference type="PROSITE" id="PS00039">
    <property type="entry name" value="DEAD_ATP_HELICASE"/>
    <property type="match status" value="1"/>
</dbReference>
<evidence type="ECO:0000256" key="4">
    <source>
        <dbReference type="ARBA" id="ARBA00022840"/>
    </source>
</evidence>
<keyword evidence="3 6" id="KW-0347">Helicase</keyword>
<evidence type="ECO:0000256" key="8">
    <source>
        <dbReference type="SAM" id="MobiDB-lite"/>
    </source>
</evidence>
<dbReference type="InterPro" id="IPR014001">
    <property type="entry name" value="Helicase_ATP-bd"/>
</dbReference>
<dbReference type="Pfam" id="PF00271">
    <property type="entry name" value="Helicase_C"/>
    <property type="match status" value="1"/>
</dbReference>
<sequence length="721" mass="78104">MFKASLQRHVRLGHAVARRQISALSSTRGICFQTLEQHTGRLSQPIGTQSISLRCLSQRLYSQSAAAPQTYDNAGSASTPELITKFGDLSKLGVHPRLVEAITVGMKYEDMTDVQTKTINAALNGVDLVAQAKTGTGKTLAFLIPTLQRLLAAEPDLVDKYKRRTARSNDVKAIIMSPTRELAEQIGVEATKLVANTGIVVQTAVGGTRKREAMMKMQREGCHILVATPGRLKDILTDSYANVAAPNLRAFVLDEADRMLDVGFSDDIQEILSYLPKIEDVDRQTLLFSATIPRDVVHLAKSLVKTDNFEFVQTIDKNEAPTHERIPQNLVVCRGYENYFPAIMELAAKARQLHEADPEKPPFKAIVFMSNTATVQFANEVFRSSSLADRRSGIPIYDIHSKLSQPQRTASAEYFRRAKEGILLSSDVTARGMDFPGVTHVIQIGLPPDRDQYIHRIGRTGRAGRAGEGWLLLSEEEVDEARRRLPGLPIKPNKMIEVAQVDITQSTEAQGEAGKYISDVAKAYENVPKFMFKQTYHAMLGQKFGRGFRAEDVINLLNRWCMQGMGWEEVPAISPNSARNRGLTRIRGVRIGHDDIEEEQSKFGRSSDGFGGRGGSGGRGGGFNRGGGGGFNRGGGGGFSRGGGGGFSRGGGGGFDRGGGGGFSRGGGGGYGSRSDGGGFSRGGGGGGDRGRPQRFDSKFSGRVDRPDGDRRGQGRSSASF</sequence>
<dbReference type="PANTHER" id="PTHR24031">
    <property type="entry name" value="RNA HELICASE"/>
    <property type="match status" value="1"/>
</dbReference>
<dbReference type="SMART" id="SM00487">
    <property type="entry name" value="DEXDc"/>
    <property type="match status" value="1"/>
</dbReference>
<evidence type="ECO:0000259" key="10">
    <source>
        <dbReference type="PROSITE" id="PS51194"/>
    </source>
</evidence>
<reference evidence="11 12" key="1">
    <citation type="submission" date="2023-01" db="EMBL/GenBank/DDBJ databases">
        <title>Analysis of 21 Apiospora genomes using comparative genomics revels a genus with tremendous synthesis potential of carbohydrate active enzymes and secondary metabolites.</title>
        <authorList>
            <person name="Sorensen T."/>
        </authorList>
    </citation>
    <scope>NUCLEOTIDE SEQUENCE [LARGE SCALE GENOMIC DNA]</scope>
    <source>
        <strain evidence="11 12">CBS 83171</strain>
    </source>
</reference>
<keyword evidence="2 6" id="KW-0378">Hydrolase</keyword>
<dbReference type="SUPFAM" id="SSF52540">
    <property type="entry name" value="P-loop containing nucleoside triphosphate hydrolases"/>
    <property type="match status" value="2"/>
</dbReference>
<name>A0ABR1UNL0_9PEZI</name>
<keyword evidence="5 7" id="KW-0694">RNA-binding</keyword>
<feature type="region of interest" description="Disordered" evidence="8">
    <location>
        <begin position="592"/>
        <end position="721"/>
    </location>
</feature>
<keyword evidence="4 6" id="KW-0067">ATP-binding</keyword>
<comment type="function">
    <text evidence="7">RNA helicase.</text>
</comment>